<dbReference type="SUPFAM" id="SSF54637">
    <property type="entry name" value="Thioesterase/thiol ester dehydrase-isomerase"/>
    <property type="match status" value="1"/>
</dbReference>
<dbReference type="EMBL" id="JBHRTP010000023">
    <property type="protein sequence ID" value="MFC3107949.1"/>
    <property type="molecule type" value="Genomic_DNA"/>
</dbReference>
<organism evidence="1 2">
    <name type="scientific">Undibacterium arcticum</name>
    <dbReference type="NCBI Taxonomy" id="1762892"/>
    <lineage>
        <taxon>Bacteria</taxon>
        <taxon>Pseudomonadati</taxon>
        <taxon>Pseudomonadota</taxon>
        <taxon>Betaproteobacteria</taxon>
        <taxon>Burkholderiales</taxon>
        <taxon>Oxalobacteraceae</taxon>
        <taxon>Undibacterium</taxon>
    </lineage>
</organism>
<dbReference type="RefSeq" id="WP_390323852.1">
    <property type="nucleotide sequence ID" value="NZ_JBHRTP010000023.1"/>
</dbReference>
<name>A0ABV7EYZ4_9BURK</name>
<dbReference type="Proteomes" id="UP001595530">
    <property type="component" value="Unassembled WGS sequence"/>
</dbReference>
<comment type="caution">
    <text evidence="1">The sequence shown here is derived from an EMBL/GenBank/DDBJ whole genome shotgun (WGS) entry which is preliminary data.</text>
</comment>
<dbReference type="InterPro" id="IPR029069">
    <property type="entry name" value="HotDog_dom_sf"/>
</dbReference>
<proteinExistence type="predicted"/>
<dbReference type="CDD" id="cd01289">
    <property type="entry name" value="FabA_like"/>
    <property type="match status" value="1"/>
</dbReference>
<dbReference type="Pfam" id="PF22817">
    <property type="entry name" value="ApeP-like"/>
    <property type="match status" value="1"/>
</dbReference>
<evidence type="ECO:0000313" key="2">
    <source>
        <dbReference type="Proteomes" id="UP001595530"/>
    </source>
</evidence>
<dbReference type="Gene3D" id="3.10.129.10">
    <property type="entry name" value="Hotdog Thioesterase"/>
    <property type="match status" value="1"/>
</dbReference>
<evidence type="ECO:0000313" key="1">
    <source>
        <dbReference type="EMBL" id="MFC3107949.1"/>
    </source>
</evidence>
<keyword evidence="2" id="KW-1185">Reference proteome</keyword>
<reference evidence="2" key="1">
    <citation type="journal article" date="2019" name="Int. J. Syst. Evol. Microbiol.">
        <title>The Global Catalogue of Microorganisms (GCM) 10K type strain sequencing project: providing services to taxonomists for standard genome sequencing and annotation.</title>
        <authorList>
            <consortium name="The Broad Institute Genomics Platform"/>
            <consortium name="The Broad Institute Genome Sequencing Center for Infectious Disease"/>
            <person name="Wu L."/>
            <person name="Ma J."/>
        </authorList>
    </citation>
    <scope>NUCLEOTIDE SEQUENCE [LARGE SCALE GENOMIC DNA]</scope>
    <source>
        <strain evidence="2">KCTC 42986</strain>
    </source>
</reference>
<dbReference type="PIRSF" id="PIRSF020565">
    <property type="entry name" value="3Ho_Ac_ACP_DH_prd"/>
    <property type="match status" value="1"/>
</dbReference>
<sequence length="154" mass="16303">MDFPDIRTLLPHSGTMVLLDRVVAADADSLCAEVAIRPDSLFCNADGVGAWVGIEYMAQAIAAHAGYLARLRGAPVKVGFLLGSRRYECSRPNFALGSILRVRIERILQGENGLGSFGCRISAVGAEPSAALATATVTVFQPDNVNHFLEGVSA</sequence>
<protein>
    <submittedName>
        <fullName evidence="1">3-hydroxylacyl-ACP dehydratase</fullName>
    </submittedName>
</protein>
<gene>
    <name evidence="1" type="ORF">ACFOFO_08245</name>
</gene>
<dbReference type="InterPro" id="IPR016776">
    <property type="entry name" value="ApeP-like_dehydratase"/>
</dbReference>
<accession>A0ABV7EYZ4</accession>